<dbReference type="Gene3D" id="3.30.40.10">
    <property type="entry name" value="Zinc/RING finger domain, C3HC4 (zinc finger)"/>
    <property type="match status" value="1"/>
</dbReference>
<dbReference type="GO" id="GO:0034058">
    <property type="term" value="P:endosomal vesicle fusion"/>
    <property type="evidence" value="ECO:0007669"/>
    <property type="project" value="TreeGrafter"/>
</dbReference>
<feature type="domain" description="RING-type" evidence="6">
    <location>
        <begin position="186"/>
        <end position="227"/>
    </location>
</feature>
<dbReference type="InterPro" id="IPR001841">
    <property type="entry name" value="Znf_RING"/>
</dbReference>
<dbReference type="PROSITE" id="PS50089">
    <property type="entry name" value="ZF_RING_2"/>
    <property type="match status" value="1"/>
</dbReference>
<dbReference type="InterPro" id="IPR059070">
    <property type="entry name" value="TPR_VPS8_2"/>
</dbReference>
<dbReference type="Proteomes" id="UP001059041">
    <property type="component" value="Unassembled WGS sequence"/>
</dbReference>
<feature type="compositionally biased region" description="Basic residues" evidence="5">
    <location>
        <begin position="333"/>
        <end position="353"/>
    </location>
</feature>
<dbReference type="InterPro" id="IPR013083">
    <property type="entry name" value="Znf_RING/FYVE/PHD"/>
</dbReference>
<accession>A0A9W7W9L4</accession>
<evidence type="ECO:0000256" key="5">
    <source>
        <dbReference type="SAM" id="MobiDB-lite"/>
    </source>
</evidence>
<dbReference type="CDD" id="cd16687">
    <property type="entry name" value="RING-H2_Vps8"/>
    <property type="match status" value="1"/>
</dbReference>
<gene>
    <name evidence="7" type="ORF">IRJ41_007151</name>
</gene>
<name>A0A9W7W9L4_TRIRA</name>
<dbReference type="GO" id="GO:0005770">
    <property type="term" value="C:late endosome"/>
    <property type="evidence" value="ECO:0007669"/>
    <property type="project" value="TreeGrafter"/>
</dbReference>
<comment type="caution">
    <text evidence="7">The sequence shown here is derived from an EMBL/GenBank/DDBJ whole genome shotgun (WGS) entry which is preliminary data.</text>
</comment>
<dbReference type="SMART" id="SM00184">
    <property type="entry name" value="RING"/>
    <property type="match status" value="1"/>
</dbReference>
<evidence type="ECO:0000313" key="8">
    <source>
        <dbReference type="Proteomes" id="UP001059041"/>
    </source>
</evidence>
<dbReference type="InterPro" id="IPR045111">
    <property type="entry name" value="Vps41/Vps8"/>
</dbReference>
<evidence type="ECO:0000256" key="2">
    <source>
        <dbReference type="ARBA" id="ARBA00022771"/>
    </source>
</evidence>
<evidence type="ECO:0000256" key="3">
    <source>
        <dbReference type="ARBA" id="ARBA00022833"/>
    </source>
</evidence>
<proteinExistence type="predicted"/>
<dbReference type="EMBL" id="JAFHDT010000081">
    <property type="protein sequence ID" value="KAI7790549.1"/>
    <property type="molecule type" value="Genomic_DNA"/>
</dbReference>
<evidence type="ECO:0000256" key="4">
    <source>
        <dbReference type="PROSITE-ProRule" id="PRU00175"/>
    </source>
</evidence>
<dbReference type="PANTHER" id="PTHR12616:SF8">
    <property type="entry name" value="VACUOLAR PROTEIN SORTING-ASSOCIATED PROTEIN 8 HOMOLOG"/>
    <property type="match status" value="1"/>
</dbReference>
<feature type="region of interest" description="Disordered" evidence="5">
    <location>
        <begin position="331"/>
        <end position="353"/>
    </location>
</feature>
<dbReference type="InterPro" id="IPR056939">
    <property type="entry name" value="Znf_RING_Vps8"/>
</dbReference>
<keyword evidence="2 4" id="KW-0863">Zinc-finger</keyword>
<protein>
    <submittedName>
        <fullName evidence="7">Vacuolar protein sorting-associated protein 8-like protein</fullName>
    </submittedName>
</protein>
<reference evidence="7" key="1">
    <citation type="submission" date="2021-02" db="EMBL/GenBank/DDBJ databases">
        <title>Comparative genomics reveals that relaxation of natural selection precedes convergent phenotypic evolution of cavefish.</title>
        <authorList>
            <person name="Peng Z."/>
        </authorList>
    </citation>
    <scope>NUCLEOTIDE SEQUENCE</scope>
    <source>
        <tissue evidence="7">Muscle</tissue>
    </source>
</reference>
<dbReference type="GO" id="GO:0005769">
    <property type="term" value="C:early endosome"/>
    <property type="evidence" value="ECO:0007669"/>
    <property type="project" value="TreeGrafter"/>
</dbReference>
<dbReference type="AlphaFoldDB" id="A0A9W7W9L4"/>
<dbReference type="GO" id="GO:0033263">
    <property type="term" value="C:CORVET complex"/>
    <property type="evidence" value="ECO:0007669"/>
    <property type="project" value="TreeGrafter"/>
</dbReference>
<keyword evidence="8" id="KW-1185">Reference proteome</keyword>
<dbReference type="SUPFAM" id="SSF57850">
    <property type="entry name" value="RING/U-box"/>
    <property type="match status" value="1"/>
</dbReference>
<dbReference type="GO" id="GO:0006623">
    <property type="term" value="P:protein targeting to vacuole"/>
    <property type="evidence" value="ECO:0007669"/>
    <property type="project" value="InterPro"/>
</dbReference>
<dbReference type="GO" id="GO:0030897">
    <property type="term" value="C:HOPS complex"/>
    <property type="evidence" value="ECO:0007669"/>
    <property type="project" value="TreeGrafter"/>
</dbReference>
<keyword evidence="3" id="KW-0862">Zinc</keyword>
<keyword evidence="1" id="KW-0479">Metal-binding</keyword>
<dbReference type="GO" id="GO:0008270">
    <property type="term" value="F:zinc ion binding"/>
    <property type="evidence" value="ECO:0007669"/>
    <property type="project" value="UniProtKB-KW"/>
</dbReference>
<sequence length="353" mass="40151">MKLGVKTPITLKDKLQKLFLKGPAADRPSYEKNTSEVQSLLQIVEEVLHDVIALCQRSSYSLNLQQRETLWFYLLEAMMSPQKLHKSPDDGHISKMLKELTMDVLNRMSSFIAPPVIIQRILQDPVYGKGNLSEIKTLIIGMLDTFNYEQTLLETTTNLLNTDLHWSLSHLRKAVSRGLYPRQDHCNICLQHYKRPQESEEEIIIFSCGHLYHCQCLQRKETCVLGKRVYSWSCYKCMSSQGSQPADKPSSETSQSHSTSLAQPTSLCLTGNAHVAVSDEQVARKCNEVNVVRYYPPLVIYSLKCLFIGPDIWGIWGFPRSRREFSCSFSRNGSRHGSSHRGGHRRCSSPRGG</sequence>
<evidence type="ECO:0000259" key="6">
    <source>
        <dbReference type="PROSITE" id="PS50089"/>
    </source>
</evidence>
<dbReference type="Pfam" id="PF23412">
    <property type="entry name" value="zf_RING_Vps8"/>
    <property type="match status" value="1"/>
</dbReference>
<organism evidence="7 8">
    <name type="scientific">Triplophysa rosa</name>
    <name type="common">Cave loach</name>
    <dbReference type="NCBI Taxonomy" id="992332"/>
    <lineage>
        <taxon>Eukaryota</taxon>
        <taxon>Metazoa</taxon>
        <taxon>Chordata</taxon>
        <taxon>Craniata</taxon>
        <taxon>Vertebrata</taxon>
        <taxon>Euteleostomi</taxon>
        <taxon>Actinopterygii</taxon>
        <taxon>Neopterygii</taxon>
        <taxon>Teleostei</taxon>
        <taxon>Ostariophysi</taxon>
        <taxon>Cypriniformes</taxon>
        <taxon>Nemacheilidae</taxon>
        <taxon>Triplophysa</taxon>
    </lineage>
</organism>
<dbReference type="PANTHER" id="PTHR12616">
    <property type="entry name" value="VACUOLAR PROTEIN SORTING VPS41"/>
    <property type="match status" value="1"/>
</dbReference>
<evidence type="ECO:0000256" key="1">
    <source>
        <dbReference type="ARBA" id="ARBA00022723"/>
    </source>
</evidence>
<evidence type="ECO:0000313" key="7">
    <source>
        <dbReference type="EMBL" id="KAI7790549.1"/>
    </source>
</evidence>
<dbReference type="Pfam" id="PF25066">
    <property type="entry name" value="TPR_VPS8_2"/>
    <property type="match status" value="1"/>
</dbReference>